<dbReference type="AlphaFoldDB" id="A0A1H8LJE2"/>
<gene>
    <name evidence="2" type="ORF">SAMN05444123_101103</name>
</gene>
<feature type="signal peptide" evidence="1">
    <location>
        <begin position="1"/>
        <end position="20"/>
    </location>
</feature>
<evidence type="ECO:0000313" key="2">
    <source>
        <dbReference type="EMBL" id="SEO05280.1"/>
    </source>
</evidence>
<evidence type="ECO:0000256" key="1">
    <source>
        <dbReference type="SAM" id="SignalP"/>
    </source>
</evidence>
<keyword evidence="1" id="KW-0732">Signal</keyword>
<proteinExistence type="predicted"/>
<dbReference type="EMBL" id="FODT01000001">
    <property type="protein sequence ID" value="SEO05280.1"/>
    <property type="molecule type" value="Genomic_DNA"/>
</dbReference>
<reference evidence="3" key="1">
    <citation type="submission" date="2016-10" db="EMBL/GenBank/DDBJ databases">
        <authorList>
            <person name="Varghese N."/>
            <person name="Submissions S."/>
        </authorList>
    </citation>
    <scope>NUCLEOTIDE SEQUENCE [LARGE SCALE GENOMIC DNA]</scope>
    <source>
        <strain evidence="3">DSM 123</strain>
    </source>
</reference>
<protein>
    <recommendedName>
        <fullName evidence="4">Secreted protein</fullName>
    </recommendedName>
</protein>
<organism evidence="2 3">
    <name type="scientific">Rhodopseudomonas pseudopalustris</name>
    <dbReference type="NCBI Taxonomy" id="1513892"/>
    <lineage>
        <taxon>Bacteria</taxon>
        <taxon>Pseudomonadati</taxon>
        <taxon>Pseudomonadota</taxon>
        <taxon>Alphaproteobacteria</taxon>
        <taxon>Hyphomicrobiales</taxon>
        <taxon>Nitrobacteraceae</taxon>
        <taxon>Rhodopseudomonas</taxon>
    </lineage>
</organism>
<feature type="chain" id="PRO_5011789209" description="Secreted protein" evidence="1">
    <location>
        <begin position="21"/>
        <end position="109"/>
    </location>
</feature>
<dbReference type="Proteomes" id="UP000199615">
    <property type="component" value="Unassembled WGS sequence"/>
</dbReference>
<sequence>MLRRNLVFSAAVLLGSAALALQTIPDRARASPWRADEDNTRGWQLMSQQERIDHQARVRSFTDYDTCKAYRKQHHELMEQRARERGLKLFDDREGFCWRLKRDAQPEQD</sequence>
<name>A0A1H8LJE2_9BRAD</name>
<keyword evidence="3" id="KW-1185">Reference proteome</keyword>
<evidence type="ECO:0008006" key="4">
    <source>
        <dbReference type="Google" id="ProtNLM"/>
    </source>
</evidence>
<dbReference type="RefSeq" id="WP_092681001.1">
    <property type="nucleotide sequence ID" value="NZ_FODT01000001.1"/>
</dbReference>
<dbReference type="OrthoDB" id="8140134at2"/>
<accession>A0A1H8LJE2</accession>
<evidence type="ECO:0000313" key="3">
    <source>
        <dbReference type="Proteomes" id="UP000199615"/>
    </source>
</evidence>